<keyword evidence="2" id="KW-1185">Reference proteome</keyword>
<dbReference type="EMBL" id="JASBWU010000011">
    <property type="protein sequence ID" value="KAJ9118116.1"/>
    <property type="molecule type" value="Genomic_DNA"/>
</dbReference>
<proteinExistence type="predicted"/>
<sequence length="574" mass="64143">MSFPDLTFSHSDSVLPSTLFSTGIPGGGGEYNRPAASTSHPLELPSIASRLFPTAHPVGTPPQAQQPRRAYESGIGKPPAMKRARNAQLFSDAVEVGRVAEFESGTTTTTTAAAAGRRAGGKAIKPRNATGRNASGFALAERYEELENGKHLRRSTRIKDTHASDPNVTPELFHKTPATRSHSGHEESRETYHLAAADTFEQYQQRTADLWLLRIVQRCAAAYHESSLYNCRRAIQILNTLPVQLKRGAWATALYAKCYYELADYRNVGRFAGALLLHAQSTPELTPSLRAKQANTSFEHLRRMEPYRLESMEWYSTVLWHLEDRTGLSVLAQQLMAISREAAEPWMAAGNGFALQGDHEEALRCFKRASGVQPDKAYTYTLAAYEALEMDEYDRAIAHYQLGIRADVRHYHAWFGLGRVYQKMGKARYAEYHFRRALEINPCNVVLYCCVGTIVEKRGDLAKALEVYEKALEISPDNKMARFRKVRVMIGLKQYKKALPLLEDLSKTCSTEASIMFLLGKLYRLLGDRTKAMRAFTYARDLHPKLASAITSVMETGEIDPGDEEAAAVIREGL</sequence>
<gene>
    <name evidence="1" type="ORF">QFC22_004017</name>
</gene>
<comment type="caution">
    <text evidence="1">The sequence shown here is derived from an EMBL/GenBank/DDBJ whole genome shotgun (WGS) entry which is preliminary data.</text>
</comment>
<organism evidence="1 2">
    <name type="scientific">Naganishia vaughanmartiniae</name>
    <dbReference type="NCBI Taxonomy" id="1424756"/>
    <lineage>
        <taxon>Eukaryota</taxon>
        <taxon>Fungi</taxon>
        <taxon>Dikarya</taxon>
        <taxon>Basidiomycota</taxon>
        <taxon>Agaricomycotina</taxon>
        <taxon>Tremellomycetes</taxon>
        <taxon>Filobasidiales</taxon>
        <taxon>Filobasidiaceae</taxon>
        <taxon>Naganishia</taxon>
    </lineage>
</organism>
<name>A0ACC2X389_9TREE</name>
<protein>
    <submittedName>
        <fullName evidence="1">Uncharacterized protein</fullName>
    </submittedName>
</protein>
<evidence type="ECO:0000313" key="2">
    <source>
        <dbReference type="Proteomes" id="UP001243375"/>
    </source>
</evidence>
<accession>A0ACC2X389</accession>
<dbReference type="Proteomes" id="UP001243375">
    <property type="component" value="Unassembled WGS sequence"/>
</dbReference>
<reference evidence="1" key="1">
    <citation type="submission" date="2023-04" db="EMBL/GenBank/DDBJ databases">
        <title>Draft Genome sequencing of Naganishia species isolated from polar environments using Oxford Nanopore Technology.</title>
        <authorList>
            <person name="Leo P."/>
            <person name="Venkateswaran K."/>
        </authorList>
    </citation>
    <scope>NUCLEOTIDE SEQUENCE</scope>
    <source>
        <strain evidence="1">MNA-CCFEE 5425</strain>
    </source>
</reference>
<evidence type="ECO:0000313" key="1">
    <source>
        <dbReference type="EMBL" id="KAJ9118116.1"/>
    </source>
</evidence>